<evidence type="ECO:0000313" key="1">
    <source>
        <dbReference type="EMBL" id="MET3569023.1"/>
    </source>
</evidence>
<gene>
    <name evidence="1" type="ORF">ABID13_000642</name>
</gene>
<organism evidence="1 2">
    <name type="scientific">Enterocloster citroniae</name>
    <dbReference type="NCBI Taxonomy" id="358743"/>
    <lineage>
        <taxon>Bacteria</taxon>
        <taxon>Bacillati</taxon>
        <taxon>Bacillota</taxon>
        <taxon>Clostridia</taxon>
        <taxon>Lachnospirales</taxon>
        <taxon>Lachnospiraceae</taxon>
        <taxon>Enterocloster</taxon>
    </lineage>
</organism>
<proteinExistence type="predicted"/>
<protein>
    <submittedName>
        <fullName evidence="1">Uncharacterized protein</fullName>
    </submittedName>
</protein>
<accession>A0ABV2FSP7</accession>
<sequence>MGAALSAGVSGFMISPLFALKNIKQLFGVC</sequence>
<comment type="caution">
    <text evidence="1">The sequence shown here is derived from an EMBL/GenBank/DDBJ whole genome shotgun (WGS) entry which is preliminary data.</text>
</comment>
<reference evidence="1 2" key="1">
    <citation type="submission" date="2024-06" db="EMBL/GenBank/DDBJ databases">
        <title>Genomic Encyclopedia of Type Strains, Phase IV (KMG-IV): sequencing the most valuable type-strain genomes for metagenomic binning, comparative biology and taxonomic classification.</title>
        <authorList>
            <person name="Goeker M."/>
        </authorList>
    </citation>
    <scope>NUCLEOTIDE SEQUENCE [LARGE SCALE GENOMIC DNA]</scope>
    <source>
        <strain evidence="1 2">DSM 19261</strain>
    </source>
</reference>
<keyword evidence="2" id="KW-1185">Reference proteome</keyword>
<dbReference type="EMBL" id="JBEPLZ010000002">
    <property type="protein sequence ID" value="MET3569023.1"/>
    <property type="molecule type" value="Genomic_DNA"/>
</dbReference>
<dbReference type="Proteomes" id="UP001549200">
    <property type="component" value="Unassembled WGS sequence"/>
</dbReference>
<name>A0ABV2FSP7_9FIRM</name>
<evidence type="ECO:0000313" key="2">
    <source>
        <dbReference type="Proteomes" id="UP001549200"/>
    </source>
</evidence>